<dbReference type="Proteomes" id="UP000091857">
    <property type="component" value="Chromosome 1"/>
</dbReference>
<name>A0ACB7IG12_MANES</name>
<sequence length="232" mass="26486">MSSALKMATMRVDVKLNSTCLLPNPMLPPISLLELRLHRYCRRLLRNLQGESIELRPVAPTSAFLFEIHSHDLVSEQPCKSHLDYLFSSINLDEPVRDFLAYHIARFLVLMANEQPFLGRHVVADTDVILEYLIVRDPIDRTMVVDEEPREVVPRGASTSALNKLKKQRFFAKKSGDGDELSDDCVICLEGLSGSREALTKMTCNHTFHERCIFGWLKVQNSCPTCRRELED</sequence>
<comment type="caution">
    <text evidence="1">The sequence shown here is derived from an EMBL/GenBank/DDBJ whole genome shotgun (WGS) entry which is preliminary data.</text>
</comment>
<reference evidence="2" key="1">
    <citation type="journal article" date="2016" name="Nat. Biotechnol.">
        <title>Sequencing wild and cultivated cassava and related species reveals extensive interspecific hybridization and genetic diversity.</title>
        <authorList>
            <person name="Bredeson J.V."/>
            <person name="Lyons J.B."/>
            <person name="Prochnik S.E."/>
            <person name="Wu G.A."/>
            <person name="Ha C.M."/>
            <person name="Edsinger-Gonzales E."/>
            <person name="Grimwood J."/>
            <person name="Schmutz J."/>
            <person name="Rabbi I.Y."/>
            <person name="Egesi C."/>
            <person name="Nauluvula P."/>
            <person name="Lebot V."/>
            <person name="Ndunguru J."/>
            <person name="Mkamilo G."/>
            <person name="Bart R.S."/>
            <person name="Setter T.L."/>
            <person name="Gleadow R.M."/>
            <person name="Kulakow P."/>
            <person name="Ferguson M.E."/>
            <person name="Rounsley S."/>
            <person name="Rokhsar D.S."/>
        </authorList>
    </citation>
    <scope>NUCLEOTIDE SEQUENCE [LARGE SCALE GENOMIC DNA]</scope>
    <source>
        <strain evidence="2">cv. AM560-2</strain>
    </source>
</reference>
<dbReference type="EMBL" id="CM004387">
    <property type="protein sequence ID" value="KAG8663838.1"/>
    <property type="molecule type" value="Genomic_DNA"/>
</dbReference>
<gene>
    <name evidence="1" type="ORF">MANES_01G257604v8</name>
</gene>
<proteinExistence type="predicted"/>
<keyword evidence="2" id="KW-1185">Reference proteome</keyword>
<evidence type="ECO:0000313" key="2">
    <source>
        <dbReference type="Proteomes" id="UP000091857"/>
    </source>
</evidence>
<protein>
    <submittedName>
        <fullName evidence="1">Uncharacterized protein</fullName>
    </submittedName>
</protein>
<organism evidence="1 2">
    <name type="scientific">Manihot esculenta</name>
    <name type="common">Cassava</name>
    <name type="synonym">Jatropha manihot</name>
    <dbReference type="NCBI Taxonomy" id="3983"/>
    <lineage>
        <taxon>Eukaryota</taxon>
        <taxon>Viridiplantae</taxon>
        <taxon>Streptophyta</taxon>
        <taxon>Embryophyta</taxon>
        <taxon>Tracheophyta</taxon>
        <taxon>Spermatophyta</taxon>
        <taxon>Magnoliopsida</taxon>
        <taxon>eudicotyledons</taxon>
        <taxon>Gunneridae</taxon>
        <taxon>Pentapetalae</taxon>
        <taxon>rosids</taxon>
        <taxon>fabids</taxon>
        <taxon>Malpighiales</taxon>
        <taxon>Euphorbiaceae</taxon>
        <taxon>Crotonoideae</taxon>
        <taxon>Manihoteae</taxon>
        <taxon>Manihot</taxon>
    </lineage>
</organism>
<evidence type="ECO:0000313" key="1">
    <source>
        <dbReference type="EMBL" id="KAG8663838.1"/>
    </source>
</evidence>
<accession>A0ACB7IG12</accession>